<dbReference type="Pfam" id="PF13516">
    <property type="entry name" value="LRR_6"/>
    <property type="match status" value="3"/>
</dbReference>
<dbReference type="InterPro" id="IPR006553">
    <property type="entry name" value="Leu-rich_rpt_Cys-con_subtyp"/>
</dbReference>
<dbReference type="InterPro" id="IPR001810">
    <property type="entry name" value="F-box_dom"/>
</dbReference>
<dbReference type="AlphaFoldDB" id="A0AAN9GLY0"/>
<dbReference type="SUPFAM" id="SSF81383">
    <property type="entry name" value="F-box domain"/>
    <property type="match status" value="1"/>
</dbReference>
<dbReference type="SMART" id="SM00367">
    <property type="entry name" value="LRR_CC"/>
    <property type="match status" value="4"/>
</dbReference>
<feature type="region of interest" description="Disordered" evidence="2">
    <location>
        <begin position="20"/>
        <end position="43"/>
    </location>
</feature>
<feature type="region of interest" description="Disordered" evidence="2">
    <location>
        <begin position="62"/>
        <end position="89"/>
    </location>
</feature>
<evidence type="ECO:0000256" key="2">
    <source>
        <dbReference type="SAM" id="MobiDB-lite"/>
    </source>
</evidence>
<dbReference type="InterPro" id="IPR036047">
    <property type="entry name" value="F-box-like_dom_sf"/>
</dbReference>
<dbReference type="Gene3D" id="3.80.10.10">
    <property type="entry name" value="Ribonuclease Inhibitor"/>
    <property type="match status" value="1"/>
</dbReference>
<evidence type="ECO:0000313" key="5">
    <source>
        <dbReference type="Proteomes" id="UP001374579"/>
    </source>
</evidence>
<evidence type="ECO:0000313" key="4">
    <source>
        <dbReference type="EMBL" id="KAK7112786.1"/>
    </source>
</evidence>
<dbReference type="InterPro" id="IPR032675">
    <property type="entry name" value="LRR_dom_sf"/>
</dbReference>
<accession>A0AAN9GLY0</accession>
<dbReference type="SUPFAM" id="SSF52047">
    <property type="entry name" value="RNI-like"/>
    <property type="match status" value="1"/>
</dbReference>
<dbReference type="CDD" id="cd22127">
    <property type="entry name" value="F-box_FBXL16"/>
    <property type="match status" value="1"/>
</dbReference>
<feature type="domain" description="F-box" evidence="3">
    <location>
        <begin position="156"/>
        <end position="194"/>
    </location>
</feature>
<dbReference type="InterPro" id="IPR050648">
    <property type="entry name" value="F-box_LRR-repeat"/>
</dbReference>
<reference evidence="4 5" key="1">
    <citation type="submission" date="2024-02" db="EMBL/GenBank/DDBJ databases">
        <title>Chromosome-scale genome assembly of the rough periwinkle Littorina saxatilis.</title>
        <authorList>
            <person name="De Jode A."/>
            <person name="Faria R."/>
            <person name="Formenti G."/>
            <person name="Sims Y."/>
            <person name="Smith T.P."/>
            <person name="Tracey A."/>
            <person name="Wood J.M.D."/>
            <person name="Zagrodzka Z.B."/>
            <person name="Johannesson K."/>
            <person name="Butlin R.K."/>
            <person name="Leder E.H."/>
        </authorList>
    </citation>
    <scope>NUCLEOTIDE SEQUENCE [LARGE SCALE GENOMIC DNA]</scope>
    <source>
        <strain evidence="4">Snail1</strain>
        <tissue evidence="4">Muscle</tissue>
    </source>
</reference>
<keyword evidence="1" id="KW-0833">Ubl conjugation pathway</keyword>
<dbReference type="EMBL" id="JBAMIC010000002">
    <property type="protein sequence ID" value="KAK7112786.1"/>
    <property type="molecule type" value="Genomic_DNA"/>
</dbReference>
<comment type="caution">
    <text evidence="4">The sequence shown here is derived from an EMBL/GenBank/DDBJ whole genome shotgun (WGS) entry which is preliminary data.</text>
</comment>
<dbReference type="Pfam" id="PF00646">
    <property type="entry name" value="F-box"/>
    <property type="match status" value="1"/>
</dbReference>
<evidence type="ECO:0000259" key="3">
    <source>
        <dbReference type="Pfam" id="PF00646"/>
    </source>
</evidence>
<protein>
    <recommendedName>
        <fullName evidence="3">F-box domain-containing protein</fullName>
    </recommendedName>
</protein>
<evidence type="ECO:0000256" key="1">
    <source>
        <dbReference type="ARBA" id="ARBA00022786"/>
    </source>
</evidence>
<keyword evidence="5" id="KW-1185">Reference proteome</keyword>
<dbReference type="Proteomes" id="UP001374579">
    <property type="component" value="Unassembled WGS sequence"/>
</dbReference>
<sequence>MSTIRRAYMEISNGIRGLRLHRDQSPSNVNTDTSAVASTSTATATTTTTTVSSASSLSVSSLTSSKSTVMSTRESTTSSSSSGQSLTSQMQASASATAAAIKKTIQRGAEGSSVALATRFVRSPKAGIARRIRRLNQSINGHQQRVCAETMSELMMDDEFLAKFFLYFSPSERGVLCQVCRKWRHSLYSPKYWLDAMPVVSYRHLKHQDRGTHTLRHVYDSIQQRGFDSVCLFGATDEDVNEFVNNFQTSKSNLRSLSIRCSNVSDTGLEILFRKMPCIYRLELSGCNEITESGLWACLNAKIVSLCIMDCINVADDTLGAIAQLLPSLYELSLQAYHVTDAALALFSPKQSYTLSVLKLTSCWEVTNNGLVNIVNALPNLTVLGLSGCSKISDDGVELLAENLRRLRVLDLSWCPRITDASLEYIACDLSQLEELCLDR</sequence>
<proteinExistence type="predicted"/>
<name>A0AAN9GLY0_9CAEN</name>
<dbReference type="InterPro" id="IPR001611">
    <property type="entry name" value="Leu-rich_rpt"/>
</dbReference>
<organism evidence="4 5">
    <name type="scientific">Littorina saxatilis</name>
    <dbReference type="NCBI Taxonomy" id="31220"/>
    <lineage>
        <taxon>Eukaryota</taxon>
        <taxon>Metazoa</taxon>
        <taxon>Spiralia</taxon>
        <taxon>Lophotrochozoa</taxon>
        <taxon>Mollusca</taxon>
        <taxon>Gastropoda</taxon>
        <taxon>Caenogastropoda</taxon>
        <taxon>Littorinimorpha</taxon>
        <taxon>Littorinoidea</taxon>
        <taxon>Littorinidae</taxon>
        <taxon>Littorina</taxon>
    </lineage>
</organism>
<dbReference type="GO" id="GO:0005737">
    <property type="term" value="C:cytoplasm"/>
    <property type="evidence" value="ECO:0007669"/>
    <property type="project" value="TreeGrafter"/>
</dbReference>
<dbReference type="PANTHER" id="PTHR13382">
    <property type="entry name" value="MITOCHONDRIAL ATP SYNTHASE COUPLING FACTOR B"/>
    <property type="match status" value="1"/>
</dbReference>
<gene>
    <name evidence="4" type="ORF">V1264_012180</name>
</gene>
<feature type="compositionally biased region" description="Low complexity" evidence="2">
    <location>
        <begin position="31"/>
        <end position="43"/>
    </location>
</feature>
<dbReference type="PANTHER" id="PTHR13382:SF21">
    <property type="entry name" value="OS12G0601000 PROTEIN"/>
    <property type="match status" value="1"/>
</dbReference>